<accession>A0AA39HRF1</accession>
<dbReference type="EC" id="2.4.1.17" evidence="2"/>
<dbReference type="GO" id="GO:0015020">
    <property type="term" value="F:glucuronosyltransferase activity"/>
    <property type="evidence" value="ECO:0007669"/>
    <property type="project" value="UniProtKB-EC"/>
</dbReference>
<dbReference type="InterPro" id="IPR050271">
    <property type="entry name" value="UDP-glycosyltransferase"/>
</dbReference>
<keyword evidence="3 6" id="KW-0328">Glycosyltransferase</keyword>
<feature type="signal peptide" evidence="7">
    <location>
        <begin position="1"/>
        <end position="17"/>
    </location>
</feature>
<comment type="caution">
    <text evidence="8">The sequence shown here is derived from an EMBL/GenBank/DDBJ whole genome shotgun (WGS) entry which is preliminary data.</text>
</comment>
<evidence type="ECO:0000256" key="5">
    <source>
        <dbReference type="ARBA" id="ARBA00047475"/>
    </source>
</evidence>
<evidence type="ECO:0000256" key="4">
    <source>
        <dbReference type="ARBA" id="ARBA00022679"/>
    </source>
</evidence>
<protein>
    <recommendedName>
        <fullName evidence="2">glucuronosyltransferase</fullName>
        <ecNumber evidence="2">2.4.1.17</ecNumber>
    </recommendedName>
</protein>
<comment type="similarity">
    <text evidence="1 6">Belongs to the UDP-glycosyltransferase family.</text>
</comment>
<dbReference type="InterPro" id="IPR002213">
    <property type="entry name" value="UDP_glucos_trans"/>
</dbReference>
<comment type="catalytic activity">
    <reaction evidence="5">
        <text>glucuronate acceptor + UDP-alpha-D-glucuronate = acceptor beta-D-glucuronoside + UDP + H(+)</text>
        <dbReference type="Rhea" id="RHEA:21032"/>
        <dbReference type="ChEBI" id="CHEBI:15378"/>
        <dbReference type="ChEBI" id="CHEBI:58052"/>
        <dbReference type="ChEBI" id="CHEBI:58223"/>
        <dbReference type="ChEBI" id="CHEBI:132367"/>
        <dbReference type="ChEBI" id="CHEBI:132368"/>
        <dbReference type="EC" id="2.4.1.17"/>
    </reaction>
</comment>
<feature type="chain" id="PRO_5041412451" description="glucuronosyltransferase" evidence="7">
    <location>
        <begin position="18"/>
        <end position="570"/>
    </location>
</feature>
<keyword evidence="7" id="KW-0732">Signal</keyword>
<dbReference type="PANTHER" id="PTHR48043:SF145">
    <property type="entry name" value="FI06409P-RELATED"/>
    <property type="match status" value="1"/>
</dbReference>
<dbReference type="CDD" id="cd03784">
    <property type="entry name" value="GT1_Gtf-like"/>
    <property type="match status" value="1"/>
</dbReference>
<dbReference type="FunFam" id="3.40.50.2000:FF:000021">
    <property type="entry name" value="UDP-glucuronosyltransferase"/>
    <property type="match status" value="1"/>
</dbReference>
<dbReference type="PROSITE" id="PS00375">
    <property type="entry name" value="UDPGT"/>
    <property type="match status" value="1"/>
</dbReference>
<evidence type="ECO:0000256" key="2">
    <source>
        <dbReference type="ARBA" id="ARBA00012544"/>
    </source>
</evidence>
<dbReference type="InterPro" id="IPR035595">
    <property type="entry name" value="UDP_glycos_trans_CS"/>
</dbReference>
<dbReference type="Pfam" id="PF00201">
    <property type="entry name" value="UDPGT"/>
    <property type="match status" value="1"/>
</dbReference>
<dbReference type="EMBL" id="JAUCMV010000003">
    <property type="protein sequence ID" value="KAK0409527.1"/>
    <property type="molecule type" value="Genomic_DNA"/>
</dbReference>
<evidence type="ECO:0000256" key="7">
    <source>
        <dbReference type="SAM" id="SignalP"/>
    </source>
</evidence>
<proteinExistence type="inferred from homology"/>
<evidence type="ECO:0000256" key="3">
    <source>
        <dbReference type="ARBA" id="ARBA00022676"/>
    </source>
</evidence>
<evidence type="ECO:0000313" key="9">
    <source>
        <dbReference type="Proteomes" id="UP001175271"/>
    </source>
</evidence>
<name>A0AA39HRF1_9BILA</name>
<dbReference type="SUPFAM" id="SSF53756">
    <property type="entry name" value="UDP-Glycosyltransferase/glycogen phosphorylase"/>
    <property type="match status" value="1"/>
</dbReference>
<reference evidence="8" key="1">
    <citation type="submission" date="2023-06" db="EMBL/GenBank/DDBJ databases">
        <title>Genomic analysis of the entomopathogenic nematode Steinernema hermaphroditum.</title>
        <authorList>
            <person name="Schwarz E.M."/>
            <person name="Heppert J.K."/>
            <person name="Baniya A."/>
            <person name="Schwartz H.T."/>
            <person name="Tan C.-H."/>
            <person name="Antoshechkin I."/>
            <person name="Sternberg P.W."/>
            <person name="Goodrich-Blair H."/>
            <person name="Dillman A.R."/>
        </authorList>
    </citation>
    <scope>NUCLEOTIDE SEQUENCE</scope>
    <source>
        <strain evidence="8">PS9179</strain>
        <tissue evidence="8">Whole animal</tissue>
    </source>
</reference>
<evidence type="ECO:0000256" key="1">
    <source>
        <dbReference type="ARBA" id="ARBA00009995"/>
    </source>
</evidence>
<organism evidence="8 9">
    <name type="scientific">Steinernema hermaphroditum</name>
    <dbReference type="NCBI Taxonomy" id="289476"/>
    <lineage>
        <taxon>Eukaryota</taxon>
        <taxon>Metazoa</taxon>
        <taxon>Ecdysozoa</taxon>
        <taxon>Nematoda</taxon>
        <taxon>Chromadorea</taxon>
        <taxon>Rhabditida</taxon>
        <taxon>Tylenchina</taxon>
        <taxon>Panagrolaimomorpha</taxon>
        <taxon>Strongyloidoidea</taxon>
        <taxon>Steinernematidae</taxon>
        <taxon>Steinernema</taxon>
    </lineage>
</organism>
<evidence type="ECO:0000313" key="8">
    <source>
        <dbReference type="EMBL" id="KAK0409527.1"/>
    </source>
</evidence>
<dbReference type="AlphaFoldDB" id="A0AA39HRF1"/>
<dbReference type="Gene3D" id="3.40.50.2000">
    <property type="entry name" value="Glycogen Phosphorylase B"/>
    <property type="match status" value="1"/>
</dbReference>
<gene>
    <name evidence="8" type="ORF">QR680_004599</name>
</gene>
<evidence type="ECO:0000256" key="6">
    <source>
        <dbReference type="RuleBase" id="RU003718"/>
    </source>
</evidence>
<keyword evidence="9" id="KW-1185">Reference proteome</keyword>
<dbReference type="PANTHER" id="PTHR48043">
    <property type="entry name" value="EG:EG0003.4 PROTEIN-RELATED"/>
    <property type="match status" value="1"/>
</dbReference>
<keyword evidence="4 6" id="KW-0808">Transferase</keyword>
<sequence>MIRTCLFVATFLVATGALKIVVFSPDQANSQIIWNRRVSEELMKAGHDVTMVIITAMKTDRPAVSIDPNITVWHIDASVPTKENLEEAIKTMAFEDLPMWDSRIRGKFQQMGEIFVQSCENVLLNKEFMKRLVDAKFDIAFAHMYEYCPIGLIHYAKIPSWVWLNSGALMDLVAYDVGVPSPPSYVPPLMSDASDEMTFGQRMKSQIGQILMPILYPKLIVNPQTALFRKHIDPNFPSLRDLGRQCPLVMVNSNEFYDLPRPVLHKIVYIGGLGMKKFDAKPLQGEFKAAVDSAKRVVVMTFGSACDTKLMPDSWKEAFMGAFRRFPDVQFVLRYAGTDLGDKKPINVLLSKWIPQADLLQHPKTAALISHGGYNSLQEAINAGKPIITIPLFGDQPRNGRIAAKNGFGYLLQKSEISEPNIVAALEAVLNEEKYSNAVVRMNAMLEKKPVQPEVLLRRWTEFLGEFKQLDNLVPYGTKLSFVQYHNLDVIASLIAIVVGVLLVTWKVLNAGCYIGELEKFEIGEAIGEQQKGFRTEKRRPNVSELSRFCGAPHLSEVEFPSSIIEPQLK</sequence>
<dbReference type="Proteomes" id="UP001175271">
    <property type="component" value="Unassembled WGS sequence"/>
</dbReference>